<dbReference type="SUPFAM" id="SSF88946">
    <property type="entry name" value="Sigma2 domain of RNA polymerase sigma factors"/>
    <property type="match status" value="1"/>
</dbReference>
<accession>A0A432MPC8</accession>
<feature type="domain" description="RNA polymerase sigma-70 region 2" evidence="5">
    <location>
        <begin position="47"/>
        <end position="115"/>
    </location>
</feature>
<dbReference type="EMBL" id="RYZH01000005">
    <property type="protein sequence ID" value="RUL89027.1"/>
    <property type="molecule type" value="Genomic_DNA"/>
</dbReference>
<dbReference type="GO" id="GO:0016987">
    <property type="term" value="F:sigma factor activity"/>
    <property type="evidence" value="ECO:0007669"/>
    <property type="project" value="UniProtKB-KW"/>
</dbReference>
<dbReference type="Pfam" id="PF04542">
    <property type="entry name" value="Sigma70_r2"/>
    <property type="match status" value="1"/>
</dbReference>
<dbReference type="PANTHER" id="PTHR43133:SF8">
    <property type="entry name" value="RNA POLYMERASE SIGMA FACTOR HI_1459-RELATED"/>
    <property type="match status" value="1"/>
</dbReference>
<sequence>MNGSEEFATVPPSDGAPDRLTELQTNWTLIRSAHAPGPAGQAAMRDLIGRYHDAVERYLRLKLRDRNLADEVLQEFWIKLLNHKLAGADHSKGRFRDYLRTVLHRLIIDHFRGRKSQPLPPGDLSDPTMPDAEYDRVWREAVINRALGRLETYEASTPKNRYARVLNLRKAFPSASIEELTDRLAEQYGERLTPEAFRKTLQRSRAKFLELLIAEIKDGMTDPTPEAIEAEIHDLGLGTLYRRYAYDLHL</sequence>
<evidence type="ECO:0000256" key="4">
    <source>
        <dbReference type="ARBA" id="ARBA00023163"/>
    </source>
</evidence>
<evidence type="ECO:0000259" key="5">
    <source>
        <dbReference type="Pfam" id="PF04542"/>
    </source>
</evidence>
<keyword evidence="3" id="KW-0238">DNA-binding</keyword>
<keyword evidence="7" id="KW-1185">Reference proteome</keyword>
<dbReference type="Gene3D" id="1.10.1740.10">
    <property type="match status" value="1"/>
</dbReference>
<dbReference type="GO" id="GO:0003677">
    <property type="term" value="F:DNA binding"/>
    <property type="evidence" value="ECO:0007669"/>
    <property type="project" value="UniProtKB-KW"/>
</dbReference>
<evidence type="ECO:0000313" key="6">
    <source>
        <dbReference type="EMBL" id="RUL89027.1"/>
    </source>
</evidence>
<name>A0A432MPC8_9BACT</name>
<dbReference type="RefSeq" id="WP_126724021.1">
    <property type="nucleotide sequence ID" value="NZ_RYZH01000005.1"/>
</dbReference>
<dbReference type="Proteomes" id="UP000280296">
    <property type="component" value="Unassembled WGS sequence"/>
</dbReference>
<evidence type="ECO:0000256" key="3">
    <source>
        <dbReference type="ARBA" id="ARBA00023125"/>
    </source>
</evidence>
<dbReference type="InterPro" id="IPR013325">
    <property type="entry name" value="RNA_pol_sigma_r2"/>
</dbReference>
<dbReference type="GO" id="GO:0006352">
    <property type="term" value="P:DNA-templated transcription initiation"/>
    <property type="evidence" value="ECO:0007669"/>
    <property type="project" value="InterPro"/>
</dbReference>
<dbReference type="InterPro" id="IPR007627">
    <property type="entry name" value="RNA_pol_sigma70_r2"/>
</dbReference>
<evidence type="ECO:0000256" key="1">
    <source>
        <dbReference type="ARBA" id="ARBA00023015"/>
    </source>
</evidence>
<dbReference type="OrthoDB" id="254728at2"/>
<dbReference type="PANTHER" id="PTHR43133">
    <property type="entry name" value="RNA POLYMERASE ECF-TYPE SIGMA FACTO"/>
    <property type="match status" value="1"/>
</dbReference>
<proteinExistence type="predicted"/>
<reference evidence="6 7" key="1">
    <citation type="submission" date="2018-12" db="EMBL/GenBank/DDBJ databases">
        <authorList>
            <person name="Toschakov S.V."/>
        </authorList>
    </citation>
    <scope>NUCLEOTIDE SEQUENCE [LARGE SCALE GENOMIC DNA]</scope>
    <source>
        <strain evidence="6 7">GM2012</strain>
    </source>
</reference>
<keyword evidence="4" id="KW-0804">Transcription</keyword>
<reference evidence="6 7" key="2">
    <citation type="submission" date="2019-01" db="EMBL/GenBank/DDBJ databases">
        <title>Tautonia sociabilis, a novel thermotolerant planctomycete of Isosphaeraceae family, isolated from a 4000 m deep subterranean habitat.</title>
        <authorList>
            <person name="Kovaleva O.L."/>
            <person name="Elcheninov A.G."/>
            <person name="Van Heerden E."/>
            <person name="Toshchakov S.V."/>
            <person name="Novikov A."/>
            <person name="Bonch-Osmolovskaya E.A."/>
            <person name="Kublanov I.V."/>
        </authorList>
    </citation>
    <scope>NUCLEOTIDE SEQUENCE [LARGE SCALE GENOMIC DNA]</scope>
    <source>
        <strain evidence="6 7">GM2012</strain>
    </source>
</reference>
<dbReference type="InterPro" id="IPR039425">
    <property type="entry name" value="RNA_pol_sigma-70-like"/>
</dbReference>
<keyword evidence="1" id="KW-0805">Transcription regulation</keyword>
<comment type="caution">
    <text evidence="6">The sequence shown here is derived from an EMBL/GenBank/DDBJ whole genome shotgun (WGS) entry which is preliminary data.</text>
</comment>
<protein>
    <submittedName>
        <fullName evidence="6">Sigma-70 family RNA polymerase sigma factor</fullName>
    </submittedName>
</protein>
<dbReference type="AlphaFoldDB" id="A0A432MPC8"/>
<keyword evidence="2" id="KW-0731">Sigma factor</keyword>
<gene>
    <name evidence="6" type="ORF">TsocGM_03995</name>
</gene>
<organism evidence="6 7">
    <name type="scientific">Tautonia sociabilis</name>
    <dbReference type="NCBI Taxonomy" id="2080755"/>
    <lineage>
        <taxon>Bacteria</taxon>
        <taxon>Pseudomonadati</taxon>
        <taxon>Planctomycetota</taxon>
        <taxon>Planctomycetia</taxon>
        <taxon>Isosphaerales</taxon>
        <taxon>Isosphaeraceae</taxon>
        <taxon>Tautonia</taxon>
    </lineage>
</organism>
<evidence type="ECO:0000313" key="7">
    <source>
        <dbReference type="Proteomes" id="UP000280296"/>
    </source>
</evidence>
<evidence type="ECO:0000256" key="2">
    <source>
        <dbReference type="ARBA" id="ARBA00023082"/>
    </source>
</evidence>